<dbReference type="InterPro" id="IPR023198">
    <property type="entry name" value="PGP-like_dom2"/>
</dbReference>
<dbReference type="InterPro" id="IPR050155">
    <property type="entry name" value="HAD-like_hydrolase_sf"/>
</dbReference>
<evidence type="ECO:0000313" key="2">
    <source>
        <dbReference type="Proteomes" id="UP001207626"/>
    </source>
</evidence>
<protein>
    <submittedName>
        <fullName evidence="1">HAD hydrolase-like protein</fullName>
    </submittedName>
</protein>
<accession>A0ABT4E152</accession>
<dbReference type="InterPro" id="IPR041492">
    <property type="entry name" value="HAD_2"/>
</dbReference>
<name>A0ABT4E152_9BACL</name>
<dbReference type="EMBL" id="JAMDLW010000064">
    <property type="protein sequence ID" value="MCY9523339.1"/>
    <property type="molecule type" value="Genomic_DNA"/>
</dbReference>
<dbReference type="InterPro" id="IPR023214">
    <property type="entry name" value="HAD_sf"/>
</dbReference>
<comment type="caution">
    <text evidence="1">The sequence shown here is derived from an EMBL/GenBank/DDBJ whole genome shotgun (WGS) entry which is preliminary data.</text>
</comment>
<sequence>MTTSTAASRFGQSLPRPEAMIFDMDGTLFRTETLLIPAYHRLFDQLRSEGLFEGPTPPEELILSSLGMLLETIWKRVMPDASDEARQRADDLLLEYELAGLTEGHSELYPQVRETLAELHKAGVKLFVASNGLEDYVQGVADAHGLTELFTGIYSAGGRRTATKVELVRLLLEEHHIASAWMVGDRSSDVEAGKGNELTVIGCQYAGFAREEELQGSDFFMQQFEELLELYRTSAR</sequence>
<dbReference type="RefSeq" id="WP_087435230.1">
    <property type="nucleotide sequence ID" value="NZ_JAMDLV010000023.1"/>
</dbReference>
<dbReference type="Gene3D" id="1.10.150.240">
    <property type="entry name" value="Putative phosphatase, domain 2"/>
    <property type="match status" value="1"/>
</dbReference>
<evidence type="ECO:0000313" key="1">
    <source>
        <dbReference type="EMBL" id="MCY9523339.1"/>
    </source>
</evidence>
<dbReference type="SFLD" id="SFLDG01129">
    <property type="entry name" value="C1.5:_HAD__Beta-PGM__Phosphata"/>
    <property type="match status" value="1"/>
</dbReference>
<keyword evidence="2" id="KW-1185">Reference proteome</keyword>
<dbReference type="Proteomes" id="UP001207626">
    <property type="component" value="Unassembled WGS sequence"/>
</dbReference>
<proteinExistence type="predicted"/>
<organism evidence="1 2">
    <name type="scientific">Paenibacillus apiarius</name>
    <dbReference type="NCBI Taxonomy" id="46240"/>
    <lineage>
        <taxon>Bacteria</taxon>
        <taxon>Bacillati</taxon>
        <taxon>Bacillota</taxon>
        <taxon>Bacilli</taxon>
        <taxon>Bacillales</taxon>
        <taxon>Paenibacillaceae</taxon>
        <taxon>Paenibacillus</taxon>
    </lineage>
</organism>
<dbReference type="Pfam" id="PF13419">
    <property type="entry name" value="HAD_2"/>
    <property type="match status" value="1"/>
</dbReference>
<dbReference type="SUPFAM" id="SSF56784">
    <property type="entry name" value="HAD-like"/>
    <property type="match status" value="1"/>
</dbReference>
<dbReference type="SFLD" id="SFLDS00003">
    <property type="entry name" value="Haloacid_Dehalogenase"/>
    <property type="match status" value="1"/>
</dbReference>
<dbReference type="InterPro" id="IPR036412">
    <property type="entry name" value="HAD-like_sf"/>
</dbReference>
<reference evidence="1 2" key="1">
    <citation type="submission" date="2022-05" db="EMBL/GenBank/DDBJ databases">
        <title>Genome Sequencing of Bee-Associated Microbes.</title>
        <authorList>
            <person name="Dunlap C."/>
        </authorList>
    </citation>
    <scope>NUCLEOTIDE SEQUENCE [LARGE SCALE GENOMIC DNA]</scope>
    <source>
        <strain evidence="1 2">NRRL NRS-1438</strain>
    </source>
</reference>
<gene>
    <name evidence="1" type="ORF">M5X09_27450</name>
</gene>
<dbReference type="PANTHER" id="PTHR43434">
    <property type="entry name" value="PHOSPHOGLYCOLATE PHOSPHATASE"/>
    <property type="match status" value="1"/>
</dbReference>
<dbReference type="Gene3D" id="3.40.50.1000">
    <property type="entry name" value="HAD superfamily/HAD-like"/>
    <property type="match status" value="1"/>
</dbReference>
<dbReference type="PANTHER" id="PTHR43434:SF1">
    <property type="entry name" value="PHOSPHOGLYCOLATE PHOSPHATASE"/>
    <property type="match status" value="1"/>
</dbReference>